<organism evidence="3 4">
    <name type="scientific">Eiseniibacteriota bacterium</name>
    <dbReference type="NCBI Taxonomy" id="2212470"/>
    <lineage>
        <taxon>Bacteria</taxon>
        <taxon>Candidatus Eiseniibacteriota</taxon>
    </lineage>
</organism>
<dbReference type="Gene3D" id="3.40.50.2000">
    <property type="entry name" value="Glycogen Phosphorylase B"/>
    <property type="match status" value="6"/>
</dbReference>
<dbReference type="Proteomes" id="UP000317366">
    <property type="component" value="Unassembled WGS sequence"/>
</dbReference>
<dbReference type="CDD" id="cd03801">
    <property type="entry name" value="GT4_PimA-like"/>
    <property type="match status" value="1"/>
</dbReference>
<dbReference type="InterPro" id="IPR028098">
    <property type="entry name" value="Glyco_trans_4-like_N"/>
</dbReference>
<feature type="domain" description="Glycosyltransferase subfamily 4-like N-terminal" evidence="2">
    <location>
        <begin position="452"/>
        <end position="637"/>
    </location>
</feature>
<proteinExistence type="predicted"/>
<evidence type="ECO:0000259" key="1">
    <source>
        <dbReference type="Pfam" id="PF00534"/>
    </source>
</evidence>
<dbReference type="SUPFAM" id="SSF53756">
    <property type="entry name" value="UDP-Glycosyltransferase/glycogen phosphorylase"/>
    <property type="match status" value="3"/>
</dbReference>
<keyword evidence="3" id="KW-0808">Transferase</keyword>
<dbReference type="PANTHER" id="PTHR45947">
    <property type="entry name" value="SULFOQUINOVOSYL TRANSFERASE SQD2"/>
    <property type="match status" value="1"/>
</dbReference>
<dbReference type="GO" id="GO:0016757">
    <property type="term" value="F:glycosyltransferase activity"/>
    <property type="evidence" value="ECO:0007669"/>
    <property type="project" value="InterPro"/>
</dbReference>
<dbReference type="CDD" id="cd03794">
    <property type="entry name" value="GT4_WbuB-like"/>
    <property type="match status" value="1"/>
</dbReference>
<evidence type="ECO:0000259" key="2">
    <source>
        <dbReference type="Pfam" id="PF13439"/>
    </source>
</evidence>
<sequence length="1280" mass="140573">MTSSASPRPAYAIGHLAYVAKMFPRISETFILNEVRALRREGIPFRIYSILPPSRDRRIHPEAESLAAETEVLPQPSWRGLPEFFAAARRCFRAAPRETARVMARALLRPTPRSFRTLFRAVVLAERLRRDEISHIHAAWAHTPASVARIASRLTRMPWSMAAHAKDIHTSDQLSLAKKMASARFTLACTRHHRDLLERLGARQSSRFPPGQIHLAYHGVDTEYFSPAGADEEPGRRNGRRAEDMEAPVILFVGRLVPKKGPELLVEAAALLRKMGLPFTIEMVGDGPLRSPLERRIRDLGLENVVFMRGPWVREEVRDVMRRATCFALPCLVTADGDRDGIPNSLGEAMASGLAVVSTRQPSIEELVEDGETGLLVPPEDPAALAETLARLLVDPVERQRLGRRARAAVVERFAAAQCESERVRHLARGLEVGRVLYVSGDRGVPVRGQKGASIHVRALIEAWRESGVESRVVTTSSGPSQGEAPAADVHEARAGVFLTNLAKGLVRLTGSGPALERALLRIADNLALLRAARTCARSWRPDIVYERYALSSIAGSLLARRLGIPHILEVNAPLADEEDRFRGLSLPRLTRRLERWVMCRADLVIVVSPPLEEHARRLGVPPERIRVLPNGVDTRRFSPARDRERVRARLGLDGAFVAGFAGTLRPWHGVAHLIRGFASAASTQANMKLMIMGDGPERATLESLAREVGVAERVAFLGAVPHSEMGDHLAACDVLCAPYGPIEGFYFSPIKIAEYLACGRPVIASAVGHLAQTLDESRGAVLTAPGDEDAIGRALLSLARDPKRREALGAAAASSVWTWSDVASAVLREAAESRARLWAWPSARPLTVGYVVKMFPRFSETFILNEILELERTGTRVVVFSMNQPTESIRQPGIDRVRAPVIVLSEHAASRTRLAGSHLWCLLRSPARYARSLAFVKGRGTESARTKFLHAAILARIASRLGVEHLHAHFASAPARQAKLASMLSGIPFSFTAHAKDLYWSGHGYRESHKLKHKIQRASLVVAISEYNRRFMESMGFHVPQGKIATIYNGLDLSAWPLRRPRGRPIVRSEAPVILAVGRLVEKKGFDVLMEAASILESRGIRFRCWIAGEGPEQERLAGLVRDKNLEGLVELLGAIPQDRLAADLYTRAHVLAQPSIIASDGDQDGIPTVILEAMSVGLPVVATTVSGIPEAVVDGETGLLAQPRDPRALADALSRVLADDALAERLALGARRMIEERFSLRENAQHLVRLLRRPAHGLGFVSRKPAEDDPEPALVENS</sequence>
<dbReference type="PANTHER" id="PTHR45947:SF3">
    <property type="entry name" value="SULFOQUINOVOSYL TRANSFERASE SQD2"/>
    <property type="match status" value="1"/>
</dbReference>
<comment type="caution">
    <text evidence="3">The sequence shown here is derived from an EMBL/GenBank/DDBJ whole genome shotgun (WGS) entry which is preliminary data.</text>
</comment>
<feature type="domain" description="Glycosyltransferase subfamily 4-like N-terminal" evidence="2">
    <location>
        <begin position="861"/>
        <end position="1055"/>
    </location>
</feature>
<dbReference type="InterPro" id="IPR050194">
    <property type="entry name" value="Glycosyltransferase_grp1"/>
</dbReference>
<feature type="domain" description="Glycosyl transferase family 1" evidence="1">
    <location>
        <begin position="1070"/>
        <end position="1234"/>
    </location>
</feature>
<protein>
    <submittedName>
        <fullName evidence="3">Glycosyltransferase</fullName>
    </submittedName>
</protein>
<feature type="domain" description="Glycosyl transferase family 1" evidence="1">
    <location>
        <begin position="644"/>
        <end position="814"/>
    </location>
</feature>
<gene>
    <name evidence="3" type="ORF">E6K77_06315</name>
</gene>
<dbReference type="Pfam" id="PF13439">
    <property type="entry name" value="Glyco_transf_4"/>
    <property type="match status" value="2"/>
</dbReference>
<name>A0A538TH40_UNCEI</name>
<dbReference type="InterPro" id="IPR001296">
    <property type="entry name" value="Glyco_trans_1"/>
</dbReference>
<evidence type="ECO:0000313" key="4">
    <source>
        <dbReference type="Proteomes" id="UP000317366"/>
    </source>
</evidence>
<dbReference type="AlphaFoldDB" id="A0A538TH40"/>
<reference evidence="3 4" key="1">
    <citation type="journal article" date="2019" name="Nat. Microbiol.">
        <title>Mediterranean grassland soil C-N compound turnover is dependent on rainfall and depth, and is mediated by genomically divergent microorganisms.</title>
        <authorList>
            <person name="Diamond S."/>
            <person name="Andeer P.F."/>
            <person name="Li Z."/>
            <person name="Crits-Christoph A."/>
            <person name="Burstein D."/>
            <person name="Anantharaman K."/>
            <person name="Lane K.R."/>
            <person name="Thomas B.C."/>
            <person name="Pan C."/>
            <person name="Northen T.R."/>
            <person name="Banfield J.F."/>
        </authorList>
    </citation>
    <scope>NUCLEOTIDE SEQUENCE [LARGE SCALE GENOMIC DNA]</scope>
    <source>
        <strain evidence="3">WS_7</strain>
    </source>
</reference>
<accession>A0A538TH40</accession>
<dbReference type="Pfam" id="PF00534">
    <property type="entry name" value="Glycos_transf_1"/>
    <property type="match status" value="3"/>
</dbReference>
<feature type="domain" description="Glycosyl transferase family 1" evidence="1">
    <location>
        <begin position="243"/>
        <end position="407"/>
    </location>
</feature>
<dbReference type="EMBL" id="VBOX01000066">
    <property type="protein sequence ID" value="TMQ62939.1"/>
    <property type="molecule type" value="Genomic_DNA"/>
</dbReference>
<evidence type="ECO:0000313" key="3">
    <source>
        <dbReference type="EMBL" id="TMQ62939.1"/>
    </source>
</evidence>